<name>A0A9D4SGP8_DERFA</name>
<evidence type="ECO:0000313" key="2">
    <source>
        <dbReference type="EMBL" id="KAH7641018.1"/>
    </source>
</evidence>
<dbReference type="AlphaFoldDB" id="A0A9D4SGP8"/>
<reference evidence="2" key="2">
    <citation type="journal article" date="2021" name="World Allergy Organ. J.">
        <title>Chromosome-level assembly of Dermatophagoides farinae genome and transcriptome reveals two novel allergens Der f 37 and Der f 39.</title>
        <authorList>
            <person name="Chen J."/>
            <person name="Cai Z."/>
            <person name="Fan D."/>
            <person name="Hu J."/>
            <person name="Hou Y."/>
            <person name="He Y."/>
            <person name="Zhang Z."/>
            <person name="Zhao Z."/>
            <person name="Gao P."/>
            <person name="Hu W."/>
            <person name="Sun J."/>
            <person name="Li J."/>
            <person name="Ji K."/>
        </authorList>
    </citation>
    <scope>NUCLEOTIDE SEQUENCE</scope>
    <source>
        <strain evidence="2">JKM2019</strain>
    </source>
</reference>
<reference evidence="2" key="1">
    <citation type="submission" date="2020-06" db="EMBL/GenBank/DDBJ databases">
        <authorList>
            <person name="Ji K."/>
            <person name="Li J."/>
        </authorList>
    </citation>
    <scope>NUCLEOTIDE SEQUENCE</scope>
    <source>
        <strain evidence="2">JKM2019</strain>
        <tissue evidence="2">Whole body</tissue>
    </source>
</reference>
<gene>
    <name evidence="2" type="ORF">HUG17_8487</name>
</gene>
<sequence>MNEMWIIAFEFMRSTDQRLIILEALMDKILSITNDLKAMTNTNDDALVEQNSIQRERQTKHRLETFGSIGSKNRYSYRRLWHPLLRMPSTSSSKCLNLHDNSKIHDKNNVSATSFKPLDTENFPFVSHEDSCIINVISENSDPKMYGSSAANSNSATLDRSSRAKRAHPSTNAKNSPHIIYIDEMKEISNQLNHTNHRESIEDSNFKLVDKVREEFDKSYNRMMETLNQEDTIDYDNHESEL</sequence>
<dbReference type="Proteomes" id="UP000828236">
    <property type="component" value="Unassembled WGS sequence"/>
</dbReference>
<evidence type="ECO:0000256" key="1">
    <source>
        <dbReference type="SAM" id="MobiDB-lite"/>
    </source>
</evidence>
<dbReference type="EMBL" id="SDOV01000005">
    <property type="protein sequence ID" value="KAH7641018.1"/>
    <property type="molecule type" value="Genomic_DNA"/>
</dbReference>
<proteinExistence type="predicted"/>
<accession>A0A9D4SGP8</accession>
<protein>
    <submittedName>
        <fullName evidence="2">Uncharacterized protein</fullName>
    </submittedName>
</protein>
<organism evidence="2">
    <name type="scientific">Dermatophagoides farinae</name>
    <name type="common">American house dust mite</name>
    <dbReference type="NCBI Taxonomy" id="6954"/>
    <lineage>
        <taxon>Eukaryota</taxon>
        <taxon>Metazoa</taxon>
        <taxon>Ecdysozoa</taxon>
        <taxon>Arthropoda</taxon>
        <taxon>Chelicerata</taxon>
        <taxon>Arachnida</taxon>
        <taxon>Acari</taxon>
        <taxon>Acariformes</taxon>
        <taxon>Sarcoptiformes</taxon>
        <taxon>Astigmata</taxon>
        <taxon>Psoroptidia</taxon>
        <taxon>Analgoidea</taxon>
        <taxon>Pyroglyphidae</taxon>
        <taxon>Dermatophagoidinae</taxon>
        <taxon>Dermatophagoides</taxon>
    </lineage>
</organism>
<feature type="compositionally biased region" description="Polar residues" evidence="1">
    <location>
        <begin position="149"/>
        <end position="159"/>
    </location>
</feature>
<comment type="caution">
    <text evidence="2">The sequence shown here is derived from an EMBL/GenBank/DDBJ whole genome shotgun (WGS) entry which is preliminary data.</text>
</comment>
<feature type="region of interest" description="Disordered" evidence="1">
    <location>
        <begin position="143"/>
        <end position="178"/>
    </location>
</feature>